<dbReference type="EMBL" id="CP002400">
    <property type="protein sequence ID" value="ADU27507.1"/>
    <property type="molecule type" value="Genomic_DNA"/>
</dbReference>
<feature type="transmembrane region" description="Helical" evidence="1">
    <location>
        <begin position="99"/>
        <end position="116"/>
    </location>
</feature>
<dbReference type="KEGG" id="eha:Ethha_1989"/>
<accession>E6U335</accession>
<feature type="transmembrane region" description="Helical" evidence="1">
    <location>
        <begin position="175"/>
        <end position="192"/>
    </location>
</feature>
<evidence type="ECO:0000313" key="3">
    <source>
        <dbReference type="Proteomes" id="UP000001551"/>
    </source>
</evidence>
<keyword evidence="1" id="KW-0812">Transmembrane</keyword>
<gene>
    <name evidence="2" type="ordered locus">Ethha_1989</name>
</gene>
<sequence length="588" mass="65646">MSYIRACWKKYPDRKRLYLLVAMAAVTLFRLWMTAAQPIAFLPGQEDDDTVFLAHAASIIRGHWLGVYTQNTLVKGAFYSLFVAGVHFTGIPLLLAQQLLYVFACVIFIVAIRKLIPRRAILAVSYCVVLFNPGSYTATATARVIRDFTCASFAFLAVSSMVAIYARVGERYTAWKPWAVLLGLSLAATLLTREDSAWVLPLIVVASLLCAVMTFFKLRGKPRVKSLAVLVLPFVLVGVCSAVIAGANAYAYGKFVTNEYADANFINAYSALCRIDGGKWMPNVPVTKAARQAAYAVSPAFRELEPYLEGQKMAIFVNADDQETHGTFFTWNLRNAVAAAGYCKNAATASAYYKRLAAELNAAFDSGKLKSYPKTISVGMLSPWRGAYLVPTVKKTLYAIWYDVTFKDCSPYPIISDPMPAGDDIYQAVTNEVGSWDKTSDFADTSKETPFVRTSGYMLYQGAIRFNHQKLTFLNLVTIGYQKVFPILFVIACGCYVFLTVYLLVGLFRKRKLRFGPHWLVCTGVFLTFFLRVLIFAYGFVSSEVPIIPQYMVSAYFQMAFFVCFTIGTTILVLRKRIEAVKPRELTR</sequence>
<keyword evidence="1" id="KW-1133">Transmembrane helix</keyword>
<feature type="transmembrane region" description="Helical" evidence="1">
    <location>
        <begin position="123"/>
        <end position="145"/>
    </location>
</feature>
<dbReference type="Proteomes" id="UP000001551">
    <property type="component" value="Chromosome"/>
</dbReference>
<keyword evidence="3" id="KW-1185">Reference proteome</keyword>
<dbReference type="AlphaFoldDB" id="E6U335"/>
<feature type="transmembrane region" description="Helical" evidence="1">
    <location>
        <begin position="484"/>
        <end position="507"/>
    </location>
</feature>
<evidence type="ECO:0000256" key="1">
    <source>
        <dbReference type="SAM" id="Phobius"/>
    </source>
</evidence>
<feature type="transmembrane region" description="Helical" evidence="1">
    <location>
        <begin position="519"/>
        <end position="541"/>
    </location>
</feature>
<evidence type="ECO:0000313" key="2">
    <source>
        <dbReference type="EMBL" id="ADU27507.1"/>
    </source>
</evidence>
<reference evidence="2 3" key="1">
    <citation type="submission" date="2010-12" db="EMBL/GenBank/DDBJ databases">
        <title>Complete sequence of Ethanoligenens harbinense YUAN-3.</title>
        <authorList>
            <person name="Lucas S."/>
            <person name="Copeland A."/>
            <person name="Lapidus A."/>
            <person name="Cheng J.-F."/>
            <person name="Bruce D."/>
            <person name="Goodwin L."/>
            <person name="Pitluck S."/>
            <person name="Chertkov O."/>
            <person name="Misra M."/>
            <person name="Detter J.C."/>
            <person name="Han C."/>
            <person name="Tapia R."/>
            <person name="Land M."/>
            <person name="Hauser L."/>
            <person name="Jeffries C."/>
            <person name="Kyrpides N."/>
            <person name="Ivanova N."/>
            <person name="Mikhailova N."/>
            <person name="Wang A."/>
            <person name="Mouttaki H."/>
            <person name="He Z."/>
            <person name="Zhou J."/>
            <person name="Hemme C.L."/>
            <person name="Woyke T."/>
        </authorList>
    </citation>
    <scope>NUCLEOTIDE SEQUENCE [LARGE SCALE GENOMIC DNA]</scope>
    <source>
        <strain evidence="3">DSM 18485 / JCM 12961 / CGMCC 1.5033 / YUAN-3</strain>
    </source>
</reference>
<dbReference type="eggNOG" id="ENOG502ZD50">
    <property type="taxonomic scope" value="Bacteria"/>
</dbReference>
<name>E6U335_ETHHY</name>
<protein>
    <recommendedName>
        <fullName evidence="4">Glycosyltransferase RgtA/B/C/D-like domain-containing protein</fullName>
    </recommendedName>
</protein>
<dbReference type="RefSeq" id="WP_013485855.1">
    <property type="nucleotide sequence ID" value="NC_014828.1"/>
</dbReference>
<feature type="transmembrane region" description="Helical" evidence="1">
    <location>
        <begin position="553"/>
        <end position="574"/>
    </location>
</feature>
<proteinExistence type="predicted"/>
<keyword evidence="1" id="KW-0472">Membrane</keyword>
<organism evidence="2 3">
    <name type="scientific">Ethanoligenens harbinense (strain DSM 18485 / JCM 12961 / CGMCC 1.5033 / YUAN-3)</name>
    <dbReference type="NCBI Taxonomy" id="663278"/>
    <lineage>
        <taxon>Bacteria</taxon>
        <taxon>Bacillati</taxon>
        <taxon>Bacillota</taxon>
        <taxon>Clostridia</taxon>
        <taxon>Eubacteriales</taxon>
        <taxon>Oscillospiraceae</taxon>
        <taxon>Ethanoligenens</taxon>
    </lineage>
</organism>
<feature type="transmembrane region" description="Helical" evidence="1">
    <location>
        <begin position="228"/>
        <end position="252"/>
    </location>
</feature>
<evidence type="ECO:0008006" key="4">
    <source>
        <dbReference type="Google" id="ProtNLM"/>
    </source>
</evidence>
<feature type="transmembrane region" description="Helical" evidence="1">
    <location>
        <begin position="151"/>
        <end position="168"/>
    </location>
</feature>
<feature type="transmembrane region" description="Helical" evidence="1">
    <location>
        <begin position="198"/>
        <end position="216"/>
    </location>
</feature>
<dbReference type="HOGENOM" id="CLU_529705_0_0_9"/>